<feature type="domain" description="HTH cro/C1-type" evidence="1">
    <location>
        <begin position="16"/>
        <end position="72"/>
    </location>
</feature>
<dbReference type="KEGG" id="sco:SCP1.293c"/>
<dbReference type="PROSITE" id="PS50943">
    <property type="entry name" value="HTH_CROC1"/>
    <property type="match status" value="1"/>
</dbReference>
<dbReference type="Gene3D" id="1.10.260.40">
    <property type="entry name" value="lambda repressor-like DNA-binding domains"/>
    <property type="match status" value="1"/>
</dbReference>
<dbReference type="PATRIC" id="fig|100226.15.peg.8008"/>
<dbReference type="CDD" id="cd00093">
    <property type="entry name" value="HTH_XRE"/>
    <property type="match status" value="1"/>
</dbReference>
<gene>
    <name evidence="3" type="ordered locus">SCP1.293c</name>
    <name evidence="2" type="ordered locus">SCP1.60</name>
</gene>
<dbReference type="EMBL" id="AL589148">
    <property type="protein sequence ID" value="CAC36819.1"/>
    <property type="molecule type" value="Genomic_DNA"/>
</dbReference>
<dbReference type="Pfam" id="PF19054">
    <property type="entry name" value="DUF5753"/>
    <property type="match status" value="1"/>
</dbReference>
<dbReference type="STRING" id="100226.gene:17765566"/>
<dbReference type="RefSeq" id="WP_011039361.1">
    <property type="nucleotide sequence ID" value="NC_003903.1"/>
</dbReference>
<protein>
    <submittedName>
        <fullName evidence="3">Conserved DNA-binding protein</fullName>
    </submittedName>
</protein>
<accession>Q99QA0</accession>
<reference evidence="3" key="6">
    <citation type="submission" date="2015-02" db="EMBL/GenBank/DDBJ databases">
        <title>.</title>
        <authorList>
            <person name="Brown S.P."/>
            <person name="Murphy L.D."/>
            <person name="Harris D."/>
        </authorList>
    </citation>
    <scope>NUCLEOTIDE SEQUENCE</scope>
    <source>
        <strain evidence="3">A3</strain>
        <plasmid evidence="4">SCP1</plasmid>
    </source>
</reference>
<dbReference type="InterPro" id="IPR001387">
    <property type="entry name" value="Cro/C1-type_HTH"/>
</dbReference>
<dbReference type="SUPFAM" id="SSF47413">
    <property type="entry name" value="lambda repressor-like DNA-binding domains"/>
    <property type="match status" value="1"/>
</dbReference>
<reference evidence="3" key="5">
    <citation type="journal article" date="2009" name="Mol. Microbiol.">
        <title>Extracellular signalling, translational control, two repressors and an activator all contribute to the regulation of methylenomycin production in Streptomyces coelicolor.</title>
        <authorList>
            <person name="O'Rourke S."/>
            <person name="Wietzorrek A."/>
            <person name="Fowler K."/>
            <person name="Corre C."/>
            <person name="Challis G.L."/>
            <person name="Chater K.F."/>
        </authorList>
    </citation>
    <scope>NUCLEOTIDE SEQUENCE</scope>
    <source>
        <strain evidence="3">A3</strain>
        <plasmid evidence="4">SCP1</plasmid>
    </source>
</reference>
<dbReference type="OrthoDB" id="5177725at2"/>
<reference evidence="3" key="4">
    <citation type="journal article" date="2008" name="Proc. Natl. Acad. Sci. U.S.A.">
        <title>2-Alkyl-4-hydroxymethylfuran-3-carboxylic acids, antibiotic production inducers discovered by Streptomyces coelicolor genome mining.</title>
        <authorList>
            <person name="Corre C."/>
            <person name="Song L."/>
            <person name="O'Rourke S."/>
            <person name="Chater K.F."/>
            <person name="Challis G.L."/>
        </authorList>
    </citation>
    <scope>NUCLEOTIDE SEQUENCE</scope>
    <source>
        <strain evidence="3">A3</strain>
        <plasmid evidence="4">SCP1</plasmid>
    </source>
</reference>
<dbReference type="InterPro" id="IPR010982">
    <property type="entry name" value="Lambda_DNA-bd_dom_sf"/>
</dbReference>
<sequence>MAQSAAANRRQLGAEIQRLRKDRKLRAADVAMHLNCSETRISRIETGTGRAKLRDTEILALCELFGIDDERQIQSLRDLASDAATASAWWDGYREVLPSGLEPLLGFETDARSEWAWEPLLIHGLLQTPAYARAILSAWPSNRPVDVDDLVAVRMQRAELLTTEERTPLELWAVLDESLLKRPIGSAEVMREQIHHLIDMSERTNVTLQILPHTKGAHPGLGGPFSILNFEDEDAAPVVYVDSPAGNLYLDKRHDVRKFTTSFDLLRAQALDPDTSTALLRDVAMEKERP</sequence>
<dbReference type="EMBL" id="AL589148">
    <property type="protein sequence ID" value="CAC36582.1"/>
    <property type="molecule type" value="Genomic_DNA"/>
</dbReference>
<geneLocation type="plasmid" evidence="4">
    <name>SCP1</name>
</geneLocation>
<reference evidence="4" key="3">
    <citation type="journal article" date="2002" name="Nature">
        <title>Complete genome sequence of the model actinomycete Streptomyces coelicolor A3(2).</title>
        <authorList>
            <person name="Bentley S.D."/>
            <person name="Chater K.F."/>
            <person name="Cerdeno-Tarraga A.M."/>
            <person name="Challis G.L."/>
            <person name="Thomson N.R."/>
            <person name="James K.D."/>
            <person name="Harris D.E."/>
            <person name="Quail M.A."/>
            <person name="Kieser H."/>
            <person name="Harper D."/>
            <person name="Bateman A."/>
            <person name="Brown S."/>
            <person name="Chandra G."/>
            <person name="Chen C.W."/>
            <person name="Collins M."/>
            <person name="Cronin A."/>
            <person name="Fraser A."/>
            <person name="Goble A."/>
            <person name="Hidalgo J."/>
            <person name="Hornsby T."/>
            <person name="Howarth S."/>
            <person name="Huang C.H."/>
            <person name="Kieser T."/>
            <person name="Larke L."/>
            <person name="Murphy L."/>
            <person name="Oliver K."/>
            <person name="O'Neil S."/>
            <person name="Rabbinowitsch E."/>
            <person name="Rajandream M.A."/>
            <person name="Rutherford K."/>
            <person name="Rutter S."/>
            <person name="Seeger K."/>
            <person name="Saunders D."/>
            <person name="Sharp S."/>
            <person name="Squares R."/>
            <person name="Squares S."/>
            <person name="Taylor K."/>
            <person name="Warren T."/>
            <person name="Wietzorrek A."/>
            <person name="Woodward J."/>
            <person name="Barrell B.G."/>
            <person name="Parkhill J."/>
            <person name="Hopwood D.A."/>
        </authorList>
    </citation>
    <scope>NUCLEOTIDE SEQUENCE [LARGE SCALE GENOMIC DNA]</scope>
    <source>
        <strain evidence="4">ATCC BAA-471 / A3(2) / M145</strain>
        <plasmid evidence="4">SCP1</plasmid>
    </source>
</reference>
<evidence type="ECO:0000313" key="4">
    <source>
        <dbReference type="Proteomes" id="UP000001973"/>
    </source>
</evidence>
<evidence type="ECO:0000313" key="3">
    <source>
        <dbReference type="EMBL" id="CAC36819.1"/>
    </source>
</evidence>
<dbReference type="KEGG" id="sco:SCP1.60"/>
<name>Q99QA0_STRCO</name>
<dbReference type="AlphaFoldDB" id="Q99QA0"/>
<keyword evidence="4" id="KW-1185">Reference proteome</keyword>
<keyword evidence="3" id="KW-0238">DNA-binding</keyword>
<evidence type="ECO:0000313" key="2">
    <source>
        <dbReference type="EMBL" id="CAC36582.1"/>
    </source>
</evidence>
<evidence type="ECO:0000259" key="1">
    <source>
        <dbReference type="PROSITE" id="PS50943"/>
    </source>
</evidence>
<dbReference type="Proteomes" id="UP000001973">
    <property type="component" value="Plasmid SCP1"/>
</dbReference>
<dbReference type="GO" id="GO:0003677">
    <property type="term" value="F:DNA binding"/>
    <property type="evidence" value="ECO:0007669"/>
    <property type="project" value="UniProtKB-KW"/>
</dbReference>
<proteinExistence type="predicted"/>
<dbReference type="HOGENOM" id="CLU_055817_1_1_11"/>
<organism evidence="3 4">
    <name type="scientific">Streptomyces coelicolor (strain ATCC BAA-471 / A3(2) / M145)</name>
    <dbReference type="NCBI Taxonomy" id="100226"/>
    <lineage>
        <taxon>Bacteria</taxon>
        <taxon>Bacillati</taxon>
        <taxon>Actinomycetota</taxon>
        <taxon>Actinomycetes</taxon>
        <taxon>Kitasatosporales</taxon>
        <taxon>Streptomycetaceae</taxon>
        <taxon>Streptomyces</taxon>
        <taxon>Streptomyces albidoflavus group</taxon>
    </lineage>
</organism>
<dbReference type="Pfam" id="PF13560">
    <property type="entry name" value="HTH_31"/>
    <property type="match status" value="1"/>
</dbReference>
<dbReference type="InterPro" id="IPR043917">
    <property type="entry name" value="DUF5753"/>
</dbReference>
<dbReference type="SMART" id="SM00530">
    <property type="entry name" value="HTH_XRE"/>
    <property type="match status" value="1"/>
</dbReference>
<reference evidence="3" key="1">
    <citation type="journal article" date="1998" name="J. Bacteriol.">
        <title>Cloning and physical mapping of the EcoRI fragments of the giant linear plasmid SCP1.</title>
        <authorList>
            <person name="Redenbach M."/>
            <person name="Ikeda K."/>
            <person name="Yamasaki M."/>
            <person name="Kinashi H."/>
        </authorList>
    </citation>
    <scope>NUCLEOTIDE SEQUENCE</scope>
    <source>
        <strain evidence="3">A3</strain>
        <plasmid evidence="4">SCP1</plasmid>
    </source>
</reference>
<reference evidence="3" key="2">
    <citation type="submission" date="2001-02" db="EMBL/GenBank/DDBJ databases">
        <authorList>
            <person name="Bentley S.D."/>
            <person name="Parkhill J."/>
            <person name="Barrell B.G."/>
            <person name="Rajandream M.A."/>
        </authorList>
    </citation>
    <scope>NUCLEOTIDE SEQUENCE</scope>
    <source>
        <strain evidence="3">A3</strain>
        <plasmid evidence="4">SCP1</plasmid>
    </source>
</reference>